<accession>A0A1J5E1E6</accession>
<dbReference type="Proteomes" id="UP000183085">
    <property type="component" value="Unassembled WGS sequence"/>
</dbReference>
<evidence type="ECO:0000313" key="2">
    <source>
        <dbReference type="Proteomes" id="UP000183085"/>
    </source>
</evidence>
<dbReference type="AlphaFoldDB" id="A0A1J5E1E6"/>
<gene>
    <name evidence="1" type="ORF">AUJ95_09310</name>
</gene>
<organism evidence="1 2">
    <name type="scientific">Candidatus Desantisbacteria bacterium CG2_30_40_21</name>
    <dbReference type="NCBI Taxonomy" id="1817895"/>
    <lineage>
        <taxon>Bacteria</taxon>
        <taxon>Candidatus Desantisiibacteriota</taxon>
    </lineage>
</organism>
<name>A0A1J5E1E6_9BACT</name>
<dbReference type="EMBL" id="MNYI01000238">
    <property type="protein sequence ID" value="OIP36504.1"/>
    <property type="molecule type" value="Genomic_DNA"/>
</dbReference>
<evidence type="ECO:0008006" key="3">
    <source>
        <dbReference type="Google" id="ProtNLM"/>
    </source>
</evidence>
<dbReference type="STRING" id="1817895.AUJ95_09310"/>
<reference evidence="1 2" key="1">
    <citation type="journal article" date="2016" name="Environ. Microbiol.">
        <title>Genomic resolution of a cold subsurface aquifer community provides metabolic insights for novel microbes adapted to high CO concentrations.</title>
        <authorList>
            <person name="Probst A.J."/>
            <person name="Castelle C.J."/>
            <person name="Singh A."/>
            <person name="Brown C.T."/>
            <person name="Anantharaman K."/>
            <person name="Sharon I."/>
            <person name="Hug L.A."/>
            <person name="Burstein D."/>
            <person name="Emerson J.B."/>
            <person name="Thomas B.C."/>
            <person name="Banfield J.F."/>
        </authorList>
    </citation>
    <scope>NUCLEOTIDE SEQUENCE [LARGE SCALE GENOMIC DNA]</scope>
    <source>
        <strain evidence="1">CG2_30_40_21</strain>
    </source>
</reference>
<protein>
    <recommendedName>
        <fullName evidence="3">ISNCY family transposase</fullName>
    </recommendedName>
</protein>
<sequence>MGENFTFRQMVGSLRKAIQAFPDKRIGKNLTYSIEDAGLGAFSVFFTQCASFLANQRAMEETKGKSNAQTLFQIDQIPSDNHIRYLLDTVSPSLIFPVFDKALAELSDSGHLNEFRIFNGDLLIPLDVTWYFSSKKIHCDSCSTITHEDGTITYYHCVLTPVIAAPGQNKVIPLIPEFIVPQDGHNKQDCENAAAKRWIQNYGKKYSVMGVTISGDDLYCKQPICLELLDKGFNYILVCKPGSHKALYKWVELLEEGIDRHTVTLRRWNGRFQEIYTYKYANHVPLRDSEDALWVNWFELCVSTEAGKILYKNAFATNHNITDKNVEALTVCGRTHWKVENENNNVFQTSTKVSFYGLFFWTVSISHNSLSVRMLWF</sequence>
<evidence type="ECO:0000313" key="1">
    <source>
        <dbReference type="EMBL" id="OIP36504.1"/>
    </source>
</evidence>
<proteinExistence type="predicted"/>
<comment type="caution">
    <text evidence="1">The sequence shown here is derived from an EMBL/GenBank/DDBJ whole genome shotgun (WGS) entry which is preliminary data.</text>
</comment>